<dbReference type="EMBL" id="MCGN01000007">
    <property type="protein sequence ID" value="ORY94497.1"/>
    <property type="molecule type" value="Genomic_DNA"/>
</dbReference>
<gene>
    <name evidence="1" type="ORF">BCR43DRAFT_494122</name>
</gene>
<dbReference type="OrthoDB" id="10261348at2759"/>
<dbReference type="InParanoid" id="A0A1X2H7G2"/>
<dbReference type="GO" id="GO:0071014">
    <property type="term" value="C:post-mRNA release spliceosomal complex"/>
    <property type="evidence" value="ECO:0007669"/>
    <property type="project" value="TreeGrafter"/>
</dbReference>
<dbReference type="PANTHER" id="PTHR31551">
    <property type="entry name" value="PRE-MRNA-SPLICING FACTOR CWF18"/>
    <property type="match status" value="1"/>
</dbReference>
<name>A0A1X2H7G2_SYNRA</name>
<reference evidence="1 2" key="1">
    <citation type="submission" date="2016-07" db="EMBL/GenBank/DDBJ databases">
        <title>Pervasive Adenine N6-methylation of Active Genes in Fungi.</title>
        <authorList>
            <consortium name="DOE Joint Genome Institute"/>
            <person name="Mondo S.J."/>
            <person name="Dannebaum R.O."/>
            <person name="Kuo R.C."/>
            <person name="Labutti K."/>
            <person name="Haridas S."/>
            <person name="Kuo A."/>
            <person name="Salamov A."/>
            <person name="Ahrendt S.R."/>
            <person name="Lipzen A."/>
            <person name="Sullivan W."/>
            <person name="Andreopoulos W.B."/>
            <person name="Clum A."/>
            <person name="Lindquist E."/>
            <person name="Daum C."/>
            <person name="Ramamoorthy G.K."/>
            <person name="Gryganskyi A."/>
            <person name="Culley D."/>
            <person name="Magnuson J.K."/>
            <person name="James T.Y."/>
            <person name="O'Malley M.A."/>
            <person name="Stajich J.E."/>
            <person name="Spatafora J.W."/>
            <person name="Visel A."/>
            <person name="Grigoriev I.V."/>
        </authorList>
    </citation>
    <scope>NUCLEOTIDE SEQUENCE [LARGE SCALE GENOMIC DNA]</scope>
    <source>
        <strain evidence="1 2">NRRL 2496</strain>
    </source>
</reference>
<keyword evidence="2" id="KW-1185">Reference proteome</keyword>
<evidence type="ECO:0000313" key="2">
    <source>
        <dbReference type="Proteomes" id="UP000242180"/>
    </source>
</evidence>
<organism evidence="1 2">
    <name type="scientific">Syncephalastrum racemosum</name>
    <name type="common">Filamentous fungus</name>
    <dbReference type="NCBI Taxonomy" id="13706"/>
    <lineage>
        <taxon>Eukaryota</taxon>
        <taxon>Fungi</taxon>
        <taxon>Fungi incertae sedis</taxon>
        <taxon>Mucoromycota</taxon>
        <taxon>Mucoromycotina</taxon>
        <taxon>Mucoromycetes</taxon>
        <taxon>Mucorales</taxon>
        <taxon>Syncephalastraceae</taxon>
        <taxon>Syncephalastrum</taxon>
    </lineage>
</organism>
<protein>
    <submittedName>
        <fullName evidence="1">mRNA splicing factor</fullName>
    </submittedName>
</protein>
<sequence>MEEEARKRKERLAELRKRKLGANADDARTSAEAEKSLAFRSYTPNDEKLKESVNIATPDDITDTVESETKDLAKIAIAQAAEKDNEEVDLFNLAPKKPNWDLKRDVEKKLHKLDRRTQRAILELIRVRLQESGDTEGMAEVIASAEKQAKLEAEYDD</sequence>
<dbReference type="OMA" id="KPHNETT"/>
<dbReference type="Proteomes" id="UP000242180">
    <property type="component" value="Unassembled WGS sequence"/>
</dbReference>
<dbReference type="AlphaFoldDB" id="A0A1X2H7G2"/>
<dbReference type="InterPro" id="IPR013169">
    <property type="entry name" value="mRNA_splic_Cwf18-like"/>
</dbReference>
<accession>A0A1X2H7G2</accession>
<dbReference type="STRING" id="13706.A0A1X2H7G2"/>
<proteinExistence type="predicted"/>
<dbReference type="Pfam" id="PF08315">
    <property type="entry name" value="cwf18"/>
    <property type="match status" value="1"/>
</dbReference>
<comment type="caution">
    <text evidence="1">The sequence shown here is derived from an EMBL/GenBank/DDBJ whole genome shotgun (WGS) entry which is preliminary data.</text>
</comment>
<dbReference type="PANTHER" id="PTHR31551:SF1">
    <property type="entry name" value="COILED-COIL DOMAIN-CONTAINING PROTEIN 12"/>
    <property type="match status" value="1"/>
</dbReference>
<dbReference type="FunCoup" id="A0A1X2H7G2">
    <property type="interactions" value="346"/>
</dbReference>
<evidence type="ECO:0000313" key="1">
    <source>
        <dbReference type="EMBL" id="ORY94497.1"/>
    </source>
</evidence>
<dbReference type="GO" id="GO:0005684">
    <property type="term" value="C:U2-type spliceosomal complex"/>
    <property type="evidence" value="ECO:0007669"/>
    <property type="project" value="TreeGrafter"/>
</dbReference>